<reference evidence="8 9" key="1">
    <citation type="submission" date="2018-11" db="EMBL/GenBank/DDBJ databases">
        <title>Chryseotalea sanarue gen. nov., sp., nov., a member of the family Cytophagaceae, isolated from a brackish lake in Hamamatsu Japan.</title>
        <authorList>
            <person name="Maejima Y."/>
            <person name="Iino T."/>
            <person name="Muraguchi Y."/>
            <person name="Fukuda K."/>
            <person name="Ohkuma M."/>
            <person name="Moriuchi R."/>
            <person name="Dohra H."/>
            <person name="Kimbara K."/>
            <person name="Shintani M."/>
        </authorList>
    </citation>
    <scope>NUCLEOTIDE SEQUENCE [LARGE SCALE GENOMIC DNA]</scope>
    <source>
        <strain evidence="8 9">Ys</strain>
    </source>
</reference>
<dbReference type="NCBIfam" id="TIGR03954">
    <property type="entry name" value="integ_memb_HG"/>
    <property type="match status" value="1"/>
</dbReference>
<evidence type="ECO:0000256" key="4">
    <source>
        <dbReference type="ARBA" id="ARBA00022989"/>
    </source>
</evidence>
<organism evidence="8 9">
    <name type="scientific">Chryseotalea sanaruensis</name>
    <dbReference type="NCBI Taxonomy" id="2482724"/>
    <lineage>
        <taxon>Bacteria</taxon>
        <taxon>Pseudomonadati</taxon>
        <taxon>Bacteroidota</taxon>
        <taxon>Cytophagia</taxon>
        <taxon>Cytophagales</taxon>
        <taxon>Chryseotaleaceae</taxon>
        <taxon>Chryseotalea</taxon>
    </lineage>
</organism>
<dbReference type="OrthoDB" id="1121311at2"/>
<proteinExistence type="predicted"/>
<dbReference type="EMBL" id="BHXQ01000003">
    <property type="protein sequence ID" value="GCC51565.1"/>
    <property type="molecule type" value="Genomic_DNA"/>
</dbReference>
<keyword evidence="3 6" id="KW-0812">Transmembrane</keyword>
<dbReference type="PANTHER" id="PTHR40077:SF1">
    <property type="entry name" value="MEMBRANE PROTEIN"/>
    <property type="match status" value="1"/>
</dbReference>
<keyword evidence="4 6" id="KW-1133">Transmembrane helix</keyword>
<name>A0A401U9K2_9BACT</name>
<keyword evidence="5 6" id="KW-0472">Membrane</keyword>
<keyword evidence="2" id="KW-1003">Cell membrane</keyword>
<dbReference type="Proteomes" id="UP000288227">
    <property type="component" value="Unassembled WGS sequence"/>
</dbReference>
<evidence type="ECO:0000259" key="7">
    <source>
        <dbReference type="Pfam" id="PF12823"/>
    </source>
</evidence>
<feature type="transmembrane region" description="Helical" evidence="6">
    <location>
        <begin position="47"/>
        <end position="68"/>
    </location>
</feature>
<dbReference type="Pfam" id="PF12823">
    <property type="entry name" value="DUF3817"/>
    <property type="match status" value="1"/>
</dbReference>
<accession>A0A401U9K2</accession>
<feature type="transmembrane region" description="Helical" evidence="6">
    <location>
        <begin position="16"/>
        <end position="35"/>
    </location>
</feature>
<comment type="caution">
    <text evidence="8">The sequence shown here is derived from an EMBL/GenBank/DDBJ whole genome shotgun (WGS) entry which is preliminary data.</text>
</comment>
<evidence type="ECO:0000256" key="3">
    <source>
        <dbReference type="ARBA" id="ARBA00022692"/>
    </source>
</evidence>
<gene>
    <name evidence="8" type="ORF">SanaruYs_17910</name>
</gene>
<evidence type="ECO:0000256" key="5">
    <source>
        <dbReference type="ARBA" id="ARBA00023136"/>
    </source>
</evidence>
<sequence>MYSEIASSPAQKRFRLIANIEGWSYIILLFIAMPLKYLADLPMAVRIVGMLHGVLFVGFCISLTEMVIHFRWGLLKIILVFLSSLLPFGTFYMDRQLFRKSKK</sequence>
<evidence type="ECO:0000313" key="8">
    <source>
        <dbReference type="EMBL" id="GCC51565.1"/>
    </source>
</evidence>
<dbReference type="PANTHER" id="PTHR40077">
    <property type="entry name" value="MEMBRANE PROTEIN-RELATED"/>
    <property type="match status" value="1"/>
</dbReference>
<dbReference type="AlphaFoldDB" id="A0A401U9K2"/>
<protein>
    <submittedName>
        <fullName evidence="8">DUF3817 domain-containing protein</fullName>
    </submittedName>
</protein>
<dbReference type="GO" id="GO:0005886">
    <property type="term" value="C:plasma membrane"/>
    <property type="evidence" value="ECO:0007669"/>
    <property type="project" value="UniProtKB-SubCell"/>
</dbReference>
<evidence type="ECO:0000313" key="9">
    <source>
        <dbReference type="Proteomes" id="UP000288227"/>
    </source>
</evidence>
<feature type="transmembrane region" description="Helical" evidence="6">
    <location>
        <begin position="74"/>
        <end position="93"/>
    </location>
</feature>
<evidence type="ECO:0000256" key="1">
    <source>
        <dbReference type="ARBA" id="ARBA00004651"/>
    </source>
</evidence>
<dbReference type="InterPro" id="IPR023845">
    <property type="entry name" value="DUF3817_TM"/>
</dbReference>
<comment type="subcellular location">
    <subcellularLocation>
        <location evidence="1">Cell membrane</location>
        <topology evidence="1">Multi-pass membrane protein</topology>
    </subcellularLocation>
</comment>
<evidence type="ECO:0000256" key="2">
    <source>
        <dbReference type="ARBA" id="ARBA00022475"/>
    </source>
</evidence>
<keyword evidence="9" id="KW-1185">Reference proteome</keyword>
<evidence type="ECO:0000256" key="6">
    <source>
        <dbReference type="SAM" id="Phobius"/>
    </source>
</evidence>
<feature type="domain" description="DUF3817" evidence="7">
    <location>
        <begin position="12"/>
        <end position="97"/>
    </location>
</feature>
<dbReference type="RefSeq" id="WP_127122222.1">
    <property type="nucleotide sequence ID" value="NZ_BHXQ01000003.1"/>
</dbReference>